<sequence>MRLRSPLRSLPDLATPNKAQPIASCLLINNGVYMRVEGITMIQSSKKFGLFTRVKNLGARTNAVTTQCTFSVNVLNQPIYNYLCWWILFDVRSTFIRLSTWLMLTLSRDSCSRCIKHCQGVSLERFRFFASEFLRHDGEFLVRMPANNRHDAEDVVCGCVEQQLWSVHMTKRLSHANDETRCGLKARESTVRAKRALSMTSEPVLGVI</sequence>
<organism evidence="9">
    <name type="scientific">Mesocestoides corti</name>
    <name type="common">Flatworm</name>
    <dbReference type="NCBI Taxonomy" id="53468"/>
    <lineage>
        <taxon>Eukaryota</taxon>
        <taxon>Metazoa</taxon>
        <taxon>Spiralia</taxon>
        <taxon>Lophotrochozoa</taxon>
        <taxon>Platyhelminthes</taxon>
        <taxon>Cestoda</taxon>
        <taxon>Eucestoda</taxon>
        <taxon>Cyclophyllidea</taxon>
        <taxon>Mesocestoididae</taxon>
        <taxon>Mesocestoides</taxon>
    </lineage>
</organism>
<protein>
    <submittedName>
        <fullName evidence="9">Uncharacterized protein</fullName>
    </submittedName>
</protein>
<evidence type="ECO:0000256" key="3">
    <source>
        <dbReference type="ARBA" id="ARBA00022475"/>
    </source>
</evidence>
<evidence type="ECO:0000256" key="4">
    <source>
        <dbReference type="ARBA" id="ARBA00022692"/>
    </source>
</evidence>
<dbReference type="InterPro" id="IPR000990">
    <property type="entry name" value="Innexin"/>
</dbReference>
<evidence type="ECO:0000256" key="5">
    <source>
        <dbReference type="ARBA" id="ARBA00022989"/>
    </source>
</evidence>
<keyword evidence="2" id="KW-0813">Transport</keyword>
<dbReference type="Pfam" id="PF00876">
    <property type="entry name" value="Innexin"/>
    <property type="match status" value="1"/>
</dbReference>
<evidence type="ECO:0000256" key="2">
    <source>
        <dbReference type="ARBA" id="ARBA00022448"/>
    </source>
</evidence>
<keyword evidence="6" id="KW-0406">Ion transport</keyword>
<name>A0A5K3FET3_MESCO</name>
<keyword evidence="8" id="KW-0407">Ion channel</keyword>
<reference evidence="9" key="1">
    <citation type="submission" date="2019-11" db="UniProtKB">
        <authorList>
            <consortium name="WormBaseParasite"/>
        </authorList>
    </citation>
    <scope>IDENTIFICATION</scope>
</reference>
<keyword evidence="4" id="KW-0812">Transmembrane</keyword>
<keyword evidence="5" id="KW-1133">Transmembrane helix</keyword>
<dbReference type="AlphaFoldDB" id="A0A5K3FET3"/>
<keyword evidence="7" id="KW-0472">Membrane</keyword>
<dbReference type="GO" id="GO:0034220">
    <property type="term" value="P:monoatomic ion transmembrane transport"/>
    <property type="evidence" value="ECO:0007669"/>
    <property type="project" value="UniProtKB-KW"/>
</dbReference>
<evidence type="ECO:0000256" key="7">
    <source>
        <dbReference type="ARBA" id="ARBA00023136"/>
    </source>
</evidence>
<accession>A0A5K3FET3</accession>
<dbReference type="WBParaSite" id="MCU_007593-RA">
    <property type="protein sequence ID" value="MCU_007593-RA"/>
    <property type="gene ID" value="MCU_007593"/>
</dbReference>
<evidence type="ECO:0000256" key="1">
    <source>
        <dbReference type="ARBA" id="ARBA00004651"/>
    </source>
</evidence>
<evidence type="ECO:0000313" key="9">
    <source>
        <dbReference type="WBParaSite" id="MCU_007593-RA"/>
    </source>
</evidence>
<keyword evidence="3" id="KW-1003">Cell membrane</keyword>
<evidence type="ECO:0000256" key="6">
    <source>
        <dbReference type="ARBA" id="ARBA00023065"/>
    </source>
</evidence>
<evidence type="ECO:0000256" key="8">
    <source>
        <dbReference type="ARBA" id="ARBA00023303"/>
    </source>
</evidence>
<dbReference type="GO" id="GO:0005886">
    <property type="term" value="C:plasma membrane"/>
    <property type="evidence" value="ECO:0007669"/>
    <property type="project" value="UniProtKB-SubCell"/>
</dbReference>
<proteinExistence type="predicted"/>
<comment type="subcellular location">
    <subcellularLocation>
        <location evidence="1">Cell membrane</location>
        <topology evidence="1">Multi-pass membrane protein</topology>
    </subcellularLocation>
</comment>